<dbReference type="AlphaFoldDB" id="A0A840E106"/>
<protein>
    <submittedName>
        <fullName evidence="2">Uncharacterized protein</fullName>
    </submittedName>
</protein>
<dbReference type="RefSeq" id="WP_183493882.1">
    <property type="nucleotide sequence ID" value="NZ_JACIFF010000001.1"/>
</dbReference>
<dbReference type="Proteomes" id="UP000576209">
    <property type="component" value="Unassembled WGS sequence"/>
</dbReference>
<evidence type="ECO:0000313" key="3">
    <source>
        <dbReference type="Proteomes" id="UP000576209"/>
    </source>
</evidence>
<evidence type="ECO:0000313" key="2">
    <source>
        <dbReference type="EMBL" id="MBB4077633.1"/>
    </source>
</evidence>
<evidence type="ECO:0000256" key="1">
    <source>
        <dbReference type="SAM" id="MobiDB-lite"/>
    </source>
</evidence>
<sequence>MLRLSLFLLLLYSCSDQPPTTPETRPVENPNAGNTAIYDVDADDPYEIGDGAFMEMRPGGDLAPFSRELEQGDAGHFYIKGRRGDRLGYLIAVEESKIGSIHLTSTDVVTRDGLRVGNTFAELVERIGKPDAIEQEGGRACARKDRLAYCLDATDVLDSARVVEIVILP</sequence>
<proteinExistence type="predicted"/>
<gene>
    <name evidence="2" type="ORF">GGR28_000234</name>
</gene>
<dbReference type="EMBL" id="JACIFF010000001">
    <property type="protein sequence ID" value="MBB4077633.1"/>
    <property type="molecule type" value="Genomic_DNA"/>
</dbReference>
<name>A0A840E106_9BACT</name>
<accession>A0A840E106</accession>
<keyword evidence="3" id="KW-1185">Reference proteome</keyword>
<comment type="caution">
    <text evidence="2">The sequence shown here is derived from an EMBL/GenBank/DDBJ whole genome shotgun (WGS) entry which is preliminary data.</text>
</comment>
<feature type="region of interest" description="Disordered" evidence="1">
    <location>
        <begin position="17"/>
        <end position="38"/>
    </location>
</feature>
<organism evidence="2 3">
    <name type="scientific">Neolewinella aquimaris</name>
    <dbReference type="NCBI Taxonomy" id="1835722"/>
    <lineage>
        <taxon>Bacteria</taxon>
        <taxon>Pseudomonadati</taxon>
        <taxon>Bacteroidota</taxon>
        <taxon>Saprospiria</taxon>
        <taxon>Saprospirales</taxon>
        <taxon>Lewinellaceae</taxon>
        <taxon>Neolewinella</taxon>
    </lineage>
</organism>
<reference evidence="2 3" key="1">
    <citation type="submission" date="2020-08" db="EMBL/GenBank/DDBJ databases">
        <title>Genomic Encyclopedia of Type Strains, Phase IV (KMG-IV): sequencing the most valuable type-strain genomes for metagenomic binning, comparative biology and taxonomic classification.</title>
        <authorList>
            <person name="Goeker M."/>
        </authorList>
    </citation>
    <scope>NUCLEOTIDE SEQUENCE [LARGE SCALE GENOMIC DNA]</scope>
    <source>
        <strain evidence="2 3">DSM 105137</strain>
    </source>
</reference>